<feature type="chain" id="PRO_5043454592" evidence="2">
    <location>
        <begin position="29"/>
        <end position="963"/>
    </location>
</feature>
<dbReference type="AlphaFoldDB" id="A0AAW8TAW3"/>
<evidence type="ECO:0000313" key="6">
    <source>
        <dbReference type="Proteomes" id="UP001254770"/>
    </source>
</evidence>
<feature type="domain" description="Bacterial Ig" evidence="4">
    <location>
        <begin position="537"/>
        <end position="617"/>
    </location>
</feature>
<sequence length="963" mass="103726">MKKKKLITIGASSLMLLNTGLMPVVSLAEEKTADTEEVAPEQADKLTTDSLPEAAPEQTQESVQETPEATTPSASAATEEPEATTEESTANNEQKADSGSLIQPMDLGLIAWGKIGLKTSTNKELVINNQKTEGILTVDLNITQLANMGIADKTFYQVKLPNEFKPLLEDPRFIDYISGEMKAYNLGIPIKSYTYKSTDIKVDPDNCSLIIQNPKITTIIGLLPHVYCSVNIDLGGFVTDTEIRIPNSLDGKYHFNTALTQDNNIVDWTVGGGKESSGYLEYKQLDPAYGTEKPVLTAENRKIILGDDFSGSFAMKGVSAIDKEDGDITKNVVITDNQVRSNVPGVYPVTYKITDSHGLTATKTIEVTVGENSLPVINAENKVIEKGEPFNPLEGVTAHDEEDGDLTSKIIIKSNTVNTNVVGKYFITYSVEDSHKGIATKDIEVEVKASVHGITPSDYTVGEGMITGTYEGNVSYLEFYVDGHLVSSGGTLKDGKFTYEVSNGLIKKNSKVVLVAYDKDKKKLDEKTVKVLSNYSGTISAYDYTIGDEYIRGTYTGDVKKAKVIVNGKVLSLGGTFKDGEFSYWVGKNAIKAGDSVLINGYDVDGDVLSQNNKVNILAAPEAKGTITPNKFTVGAVEITGTYTGDVKKAKLYVNDKLISQGGTFKNGTFTYYVGQNVISKSSNVRLVAFSAEDKELDSKVVQVESTTSGTLLADAYTVGDEYITGTYSGDVKKAKVIVNGTVLSLGGTFSNGRFTYWVGKNAIKAGDSVFINGYDQNNVVLTQNNRVTVNQAAAQKGTITPNKYTVGNGEITGTYTGDVKKARLSVNGNVISWGGTFKNGTFTYYVGSSIKEGDVVTLNAYGENDVLLQENVKVSFTSSSYTGSISPNAYTVGAVEITGIYVGDVKQARLYVNGGLVSIGGTFKNGTFSYYVGNAIKKGDSVYLVAYDPDGKELDRKTVQVN</sequence>
<feature type="domain" description="Bacterial Ig" evidence="4">
    <location>
        <begin position="710"/>
        <end position="791"/>
    </location>
</feature>
<dbReference type="Pfam" id="PF16403">
    <property type="entry name" value="Bact_surface_Ig-like"/>
    <property type="match status" value="2"/>
</dbReference>
<feature type="signal peptide" evidence="2">
    <location>
        <begin position="1"/>
        <end position="28"/>
    </location>
</feature>
<feature type="domain" description="Pesticidal crystal protein Cry22Aa Ig-like" evidence="3">
    <location>
        <begin position="380"/>
        <end position="441"/>
    </location>
</feature>
<keyword evidence="2" id="KW-0732">Signal</keyword>
<feature type="domain" description="Bacterial Ig" evidence="4">
    <location>
        <begin position="884"/>
        <end position="963"/>
    </location>
</feature>
<evidence type="ECO:0000256" key="1">
    <source>
        <dbReference type="SAM" id="MobiDB-lite"/>
    </source>
</evidence>
<evidence type="ECO:0000259" key="4">
    <source>
        <dbReference type="Pfam" id="PF20622"/>
    </source>
</evidence>
<feature type="region of interest" description="Disordered" evidence="1">
    <location>
        <begin position="28"/>
        <end position="99"/>
    </location>
</feature>
<evidence type="ECO:0000256" key="2">
    <source>
        <dbReference type="SAM" id="SignalP"/>
    </source>
</evidence>
<dbReference type="InterPro" id="IPR046746">
    <property type="entry name" value="Big_15"/>
</dbReference>
<comment type="caution">
    <text evidence="5">The sequence shown here is derived from an EMBL/GenBank/DDBJ whole genome shotgun (WGS) entry which is preliminary data.</text>
</comment>
<evidence type="ECO:0000313" key="5">
    <source>
        <dbReference type="EMBL" id="MDT2546325.1"/>
    </source>
</evidence>
<gene>
    <name evidence="5" type="ORF">P7D69_18420</name>
</gene>
<dbReference type="InterPro" id="IPR013783">
    <property type="entry name" value="Ig-like_fold"/>
</dbReference>
<accession>A0AAW8TAW3</accession>
<dbReference type="Gene3D" id="2.60.40.10">
    <property type="entry name" value="Immunoglobulins"/>
    <property type="match status" value="2"/>
</dbReference>
<proteinExistence type="predicted"/>
<evidence type="ECO:0000259" key="3">
    <source>
        <dbReference type="Pfam" id="PF16403"/>
    </source>
</evidence>
<feature type="domain" description="Pesticidal crystal protein Cry22Aa Ig-like" evidence="3">
    <location>
        <begin position="312"/>
        <end position="369"/>
    </location>
</feature>
<feature type="compositionally biased region" description="Low complexity" evidence="1">
    <location>
        <begin position="65"/>
        <end position="78"/>
    </location>
</feature>
<dbReference type="Pfam" id="PF20622">
    <property type="entry name" value="Big_15"/>
    <property type="match status" value="6"/>
</dbReference>
<organism evidence="5 6">
    <name type="scientific">Enterococcus raffinosus</name>
    <dbReference type="NCBI Taxonomy" id="71452"/>
    <lineage>
        <taxon>Bacteria</taxon>
        <taxon>Bacillati</taxon>
        <taxon>Bacillota</taxon>
        <taxon>Bacilli</taxon>
        <taxon>Lactobacillales</taxon>
        <taxon>Enterococcaceae</taxon>
        <taxon>Enterococcus</taxon>
    </lineage>
</organism>
<reference evidence="5" key="1">
    <citation type="submission" date="2023-03" db="EMBL/GenBank/DDBJ databases">
        <authorList>
            <person name="Shen W."/>
            <person name="Cai J."/>
        </authorList>
    </citation>
    <scope>NUCLEOTIDE SEQUENCE</scope>
    <source>
        <strain evidence="5">Y15</strain>
    </source>
</reference>
<dbReference type="EMBL" id="JARPXL010000028">
    <property type="protein sequence ID" value="MDT2546325.1"/>
    <property type="molecule type" value="Genomic_DNA"/>
</dbReference>
<dbReference type="InterPro" id="IPR032179">
    <property type="entry name" value="Cry22Aa_Ig-like"/>
</dbReference>
<protein>
    <submittedName>
        <fullName evidence="5">DUF5011 domain-containing protein</fullName>
    </submittedName>
</protein>
<feature type="domain" description="Bacterial Ig" evidence="4">
    <location>
        <begin position="798"/>
        <end position="875"/>
    </location>
</feature>
<name>A0AAW8TAW3_9ENTE</name>
<dbReference type="Proteomes" id="UP001254770">
    <property type="component" value="Unassembled WGS sequence"/>
</dbReference>
<feature type="domain" description="Bacterial Ig" evidence="4">
    <location>
        <begin position="625"/>
        <end position="705"/>
    </location>
</feature>
<dbReference type="RefSeq" id="WP_311816782.1">
    <property type="nucleotide sequence ID" value="NZ_JARPXG010000014.1"/>
</dbReference>
<feature type="domain" description="Bacterial Ig" evidence="4">
    <location>
        <begin position="454"/>
        <end position="531"/>
    </location>
</feature>